<sequence>MTRMISVTPSSAWLGNVRRRAACTFAALLPVLLAAMMLAIAPAAHADDDASSAAAADANIAGNPTLQTAPSSNFSSQKVDGQPFFLLSDASFGSDQLAQVRLEAPGRDFKDALQAFGGADIVVYRVPKPLDFLKAQKNLHRLNVAPNYQGEGLANTLAYLWDRWFTEARRAWQRVLSFATRSKATEAAPQFKLGEQTGKPTQFEPNSQFAPLKGYDMVARFRYPIWDAKVIEPPKGVNLAGSSSNFIEASSGNVMIPVGKLPPGLYIVEAVIGNYRAHALLFVSDTVAVVKAASSGMLVWTTRRDNGKPVANTEVNWTDGVGVLQSGTTGNDGALVLQHVSPERSYVLGTDPQGGVFVSENFYYDSEIYNTKIYAVTDRPMYRPGDPVHVKFIGRTFQNATQSSAPAEADIKLDVLDPNGAPVATSRVHFASDTGADTAFTLPADATAGGYTLRFDYNGDVYGSAFRVAEYVKPHFDVNLSMDKADYATGETLKGKIQLRYPDGKPVRDSKISVTLRAQKVTIVDGELRYAGLFPVKLEQQELKTDSDGNASLTLPAAKEPSRYALTLFAQDGAAYKVRVTREVLIARGATPYRLTTAKSFSQPKEAVSFDLQALGAVDPASHAPSKWEWTRLESQTHGEGALKGASAGGKLSFPVTFDEPGSYMLSVKDDLGNLLAASSHWVAGDGLKAIPGSVEIVFDRDKYKIGDTAEALITFPMPVDDALLTLERDNVERRALLTAGGDWLQLQRVAPSQWKARIKVGEDFAPNMTFSVLYVHAGEYVFQNAGIVVAQPQIELNVKSDKPVYGPGDTVTLNFDSTLNGKPEAANLTVSVVDEMVYVLQPEIAPNIVDFFYHPRRNNVRTSSSLSFITYDLARSPLKGAPGGPQRANYNERGVKVLERPRRDDQDTAAWEGNLKTDANGHATMTFKMPDSLARWRITVRAAAPDGMVGQRTAYVRSDKALYLKWSGPSHFRVNDQPAIDMIAFNQTDADMDAQWVVEGGGLSLNQKVTLKRGANYLRLPSGALKDGVINATLRSAGKDVDRLQTTIHLDASGWLDLHQNTVALDGSNKPLNLPQDAQDVGVRFIGGAQSQFMRVADDLINYPYGCAEQTSSRLIPLALAHDAIGHGRGYDDSASSTQGLEALLRNQRQRLAMLAGVGGTFGWWGDTTGGSALITAYAYYADWLASRSLGISLPADNWQHAMDVYRDAGAKEPLLHRALALWFMQQMGLPVATPVSGVAADLMSDAAATANAPARSGTYGVSDSIVFAQADSPRGKQMATLLIASMARSTSAQLPDGFDAAASAARTALSNDPAPLVQSLLVMSGGDGGAAVDASALLAKSSADYPTLDRALTLLWLRKALGGDVPAASLPSLQGAGWTRAATPTGTPLYKWTGAGLPTTLDAGTSRTDVNALVSFRSHTSEDSRLNITVERRFYKLEPVEIAVDPKMGAAGGESQLGRSTFTARLVKQNDAIDSNALYVDEVTLTPRSGNAYHYGLLDVPLPPGGNVEATSWGVSIDGLPGAKDGASGPQPFQRVASYEMGELAYHQPVPLLDRPVTLRQLVRFALPGTFALPPARYFRMYQPDAKAFEGGKSDRVTTLRIQ</sequence>
<comment type="similarity">
    <text evidence="1">Belongs to the protease inhibitor I39 (alpha-2-macroglobulin) family. Bacterial alpha-2-macroglobulin subfamily.</text>
</comment>
<dbReference type="Gene3D" id="1.50.10.20">
    <property type="match status" value="1"/>
</dbReference>
<feature type="domain" description="Alpha-2-macroglobulin" evidence="4">
    <location>
        <begin position="909"/>
        <end position="999"/>
    </location>
</feature>
<dbReference type="Gene3D" id="2.60.40.10">
    <property type="entry name" value="Immunoglobulins"/>
    <property type="match status" value="1"/>
</dbReference>
<evidence type="ECO:0000313" key="6">
    <source>
        <dbReference type="Proteomes" id="UP001629230"/>
    </source>
</evidence>
<comment type="caution">
    <text evidence="5">The sequence shown here is derived from an EMBL/GenBank/DDBJ whole genome shotgun (WGS) entry which is preliminary data.</text>
</comment>
<dbReference type="SUPFAM" id="SSF48239">
    <property type="entry name" value="Terpenoid cyclases/Protein prenyltransferases"/>
    <property type="match status" value="1"/>
</dbReference>
<dbReference type="InterPro" id="IPR008930">
    <property type="entry name" value="Terpenoid_cyclase/PrenylTrfase"/>
</dbReference>
<dbReference type="Pfam" id="PF07703">
    <property type="entry name" value="A2M_BRD"/>
    <property type="match status" value="1"/>
</dbReference>
<evidence type="ECO:0000256" key="2">
    <source>
        <dbReference type="SAM" id="SignalP"/>
    </source>
</evidence>
<organism evidence="5 6">
    <name type="scientific">Paraburkholderia dipogonis</name>
    <dbReference type="NCBI Taxonomy" id="1211383"/>
    <lineage>
        <taxon>Bacteria</taxon>
        <taxon>Pseudomonadati</taxon>
        <taxon>Pseudomonadota</taxon>
        <taxon>Betaproteobacteria</taxon>
        <taxon>Burkholderiales</taxon>
        <taxon>Burkholderiaceae</taxon>
        <taxon>Paraburkholderia</taxon>
    </lineage>
</organism>
<dbReference type="InterPro" id="IPR013783">
    <property type="entry name" value="Ig-like_fold"/>
</dbReference>
<feature type="chain" id="PRO_5045970766" evidence="2">
    <location>
        <begin position="47"/>
        <end position="1605"/>
    </location>
</feature>
<dbReference type="Pfam" id="PF01835">
    <property type="entry name" value="MG2"/>
    <property type="match status" value="1"/>
</dbReference>
<dbReference type="Pfam" id="PF00207">
    <property type="entry name" value="A2M"/>
    <property type="match status" value="1"/>
</dbReference>
<evidence type="ECO:0000259" key="3">
    <source>
        <dbReference type="SMART" id="SM01359"/>
    </source>
</evidence>
<dbReference type="Proteomes" id="UP001629230">
    <property type="component" value="Unassembled WGS sequence"/>
</dbReference>
<dbReference type="InterPro" id="IPR001599">
    <property type="entry name" value="Macroglobln_a2"/>
</dbReference>
<dbReference type="InterPro" id="IPR002890">
    <property type="entry name" value="MG2"/>
</dbReference>
<gene>
    <name evidence="5" type="ORF">PQR57_21480</name>
</gene>
<dbReference type="SMART" id="SM01360">
    <property type="entry name" value="A2M"/>
    <property type="match status" value="1"/>
</dbReference>
<dbReference type="InterPro" id="IPR011625">
    <property type="entry name" value="A2M_N_BRD"/>
</dbReference>
<dbReference type="EMBL" id="JAQQEZ010000014">
    <property type="protein sequence ID" value="MFM0003600.1"/>
    <property type="molecule type" value="Genomic_DNA"/>
</dbReference>
<dbReference type="PANTHER" id="PTHR40094">
    <property type="entry name" value="ALPHA-2-MACROGLOBULIN HOMOLOG"/>
    <property type="match status" value="1"/>
</dbReference>
<keyword evidence="6" id="KW-1185">Reference proteome</keyword>
<dbReference type="RefSeq" id="WP_408178612.1">
    <property type="nucleotide sequence ID" value="NZ_JAQQEZ010000014.1"/>
</dbReference>
<accession>A0ABW9ASQ5</accession>
<dbReference type="InterPro" id="IPR047565">
    <property type="entry name" value="Alpha-macroglob_thiol-ester_cl"/>
</dbReference>
<name>A0ABW9ASQ5_9BURK</name>
<proteinExistence type="inferred from homology"/>
<dbReference type="InterPro" id="IPR051802">
    <property type="entry name" value="YfhM-like"/>
</dbReference>
<feature type="domain" description="Alpha-2-macroglobulin bait region" evidence="3">
    <location>
        <begin position="695"/>
        <end position="841"/>
    </location>
</feature>
<dbReference type="SMART" id="SM01359">
    <property type="entry name" value="A2M_N_2"/>
    <property type="match status" value="1"/>
</dbReference>
<keyword evidence="2" id="KW-0732">Signal</keyword>
<evidence type="ECO:0000259" key="4">
    <source>
        <dbReference type="SMART" id="SM01360"/>
    </source>
</evidence>
<dbReference type="PANTHER" id="PTHR40094:SF1">
    <property type="entry name" value="UBIQUITIN DOMAIN-CONTAINING PROTEIN"/>
    <property type="match status" value="1"/>
</dbReference>
<feature type="signal peptide" evidence="2">
    <location>
        <begin position="1"/>
        <end position="46"/>
    </location>
</feature>
<evidence type="ECO:0000313" key="5">
    <source>
        <dbReference type="EMBL" id="MFM0003600.1"/>
    </source>
</evidence>
<dbReference type="SMART" id="SM01419">
    <property type="entry name" value="Thiol-ester_cl"/>
    <property type="match status" value="1"/>
</dbReference>
<reference evidence="5 6" key="1">
    <citation type="journal article" date="2024" name="Chem. Sci.">
        <title>Discovery of megapolipeptins by genome mining of a Burkholderiales bacteria collection.</title>
        <authorList>
            <person name="Paulo B.S."/>
            <person name="Recchia M.J.J."/>
            <person name="Lee S."/>
            <person name="Fergusson C.H."/>
            <person name="Romanowski S.B."/>
            <person name="Hernandez A."/>
            <person name="Krull N."/>
            <person name="Liu D.Y."/>
            <person name="Cavanagh H."/>
            <person name="Bos A."/>
            <person name="Gray C.A."/>
            <person name="Murphy B.T."/>
            <person name="Linington R.G."/>
            <person name="Eustaquio A.S."/>
        </authorList>
    </citation>
    <scope>NUCLEOTIDE SEQUENCE [LARGE SCALE GENOMIC DNA]</scope>
    <source>
        <strain evidence="5 6">RL17-350-BIC-A</strain>
    </source>
</reference>
<evidence type="ECO:0000256" key="1">
    <source>
        <dbReference type="ARBA" id="ARBA00010556"/>
    </source>
</evidence>
<dbReference type="Gene3D" id="2.60.40.1930">
    <property type="match status" value="1"/>
</dbReference>
<protein>
    <submittedName>
        <fullName evidence="5">Alpha-2-macroglobulin</fullName>
    </submittedName>
</protein>